<dbReference type="EMBL" id="CP044458">
    <property type="protein sequence ID" value="QIC72071.1"/>
    <property type="molecule type" value="Genomic_DNA"/>
</dbReference>
<reference evidence="1 2" key="1">
    <citation type="submission" date="2019-09" db="EMBL/GenBank/DDBJ databases">
        <title>Non-baumannii Acinetobacter spp. carrying blaNDM-1 isolated in China.</title>
        <authorList>
            <person name="Cui C."/>
            <person name="Chen C."/>
            <person name="Sun J."/>
            <person name="Liu Y."/>
        </authorList>
    </citation>
    <scope>NUCLEOTIDE SEQUENCE [LARGE SCALE GENOMIC DNA]</scope>
    <source>
        <strain evidence="1 2">B18</strain>
        <plasmid evidence="2">pb18-3</plasmid>
    </source>
</reference>
<evidence type="ECO:0000313" key="1">
    <source>
        <dbReference type="EMBL" id="QIC72071.1"/>
    </source>
</evidence>
<evidence type="ECO:0000313" key="2">
    <source>
        <dbReference type="Proteomes" id="UP000503440"/>
    </source>
</evidence>
<organism evidence="1 2">
    <name type="scientific">Acinetobacter indicus</name>
    <dbReference type="NCBI Taxonomy" id="756892"/>
    <lineage>
        <taxon>Bacteria</taxon>
        <taxon>Pseudomonadati</taxon>
        <taxon>Pseudomonadota</taxon>
        <taxon>Gammaproteobacteria</taxon>
        <taxon>Moraxellales</taxon>
        <taxon>Moraxellaceae</taxon>
        <taxon>Acinetobacter</taxon>
    </lineage>
</organism>
<name>A0A6C0Y754_9GAMM</name>
<protein>
    <submittedName>
        <fullName evidence="1">Uncharacterized protein</fullName>
    </submittedName>
</protein>
<dbReference type="RefSeq" id="WP_163146630.1">
    <property type="nucleotide sequence ID" value="NZ_CP044458.1"/>
</dbReference>
<sequence length="78" mass="9138">MMNIGKEIREKLSMCGKCVNCKLIVWDSSLEETDIKRVNEFKSTNGTKYFTVRCSWMKSQILNPQQLTLCEGRQQYKP</sequence>
<keyword evidence="1" id="KW-0614">Plasmid</keyword>
<geneLocation type="plasmid" evidence="2">
    <name>pb18-3</name>
</geneLocation>
<accession>A0A6C0Y754</accession>
<proteinExistence type="predicted"/>
<dbReference type="Proteomes" id="UP000503440">
    <property type="component" value="Plasmid pB18-3"/>
</dbReference>
<dbReference type="AlphaFoldDB" id="A0A6C0Y754"/>
<gene>
    <name evidence="1" type="ORF">FSC09_17080</name>
</gene>